<evidence type="ECO:0008006" key="3">
    <source>
        <dbReference type="Google" id="ProtNLM"/>
    </source>
</evidence>
<dbReference type="RefSeq" id="WP_065440226.1">
    <property type="nucleotide sequence ID" value="NZ_MBEA01000175.1"/>
</dbReference>
<sequence>MPDAARGASRDSTANDLLAAVRQFYDMAQSWHGGKPETSWNSASIAEMSLQLHAINFALWHHEDTVRRANADDHEVARGKRLIDDLNVRRNEAIEAIDAALLDQSRPKRTARLHTETPGTIIDRLSVLALRILHTDRTDPPDPRLAVLDEQYDDLFGGLEQLLSGVHAGDVRFKLYRQFKAAGQRSYCGLFATGDAGEGAG</sequence>
<evidence type="ECO:0000313" key="1">
    <source>
        <dbReference type="EMBL" id="OCB42262.1"/>
    </source>
</evidence>
<protein>
    <recommendedName>
        <fullName evidence="3">DUF4254 domain-containing protein</fullName>
    </recommendedName>
</protein>
<comment type="caution">
    <text evidence="1">The sequence shown here is derived from an EMBL/GenBank/DDBJ whole genome shotgun (WGS) entry which is preliminary data.</text>
</comment>
<dbReference type="AlphaFoldDB" id="A0A1B9CJ59"/>
<proteinExistence type="predicted"/>
<organism evidence="1 2">
    <name type="scientific">Mycobacterium malmoense</name>
    <dbReference type="NCBI Taxonomy" id="1780"/>
    <lineage>
        <taxon>Bacteria</taxon>
        <taxon>Bacillati</taxon>
        <taxon>Actinomycetota</taxon>
        <taxon>Actinomycetes</taxon>
        <taxon>Mycobacteriales</taxon>
        <taxon>Mycobacteriaceae</taxon>
        <taxon>Mycobacterium</taxon>
    </lineage>
</organism>
<accession>A0A1B9CJ59</accession>
<dbReference type="InterPro" id="IPR025350">
    <property type="entry name" value="DUF4254"/>
</dbReference>
<reference evidence="1 2" key="1">
    <citation type="submission" date="2016-06" db="EMBL/GenBank/DDBJ databases">
        <authorList>
            <person name="Kjaerup R.B."/>
            <person name="Dalgaard T.S."/>
            <person name="Juul-Madsen H.R."/>
        </authorList>
    </citation>
    <scope>NUCLEOTIDE SEQUENCE [LARGE SCALE GENOMIC DNA]</scope>
    <source>
        <strain evidence="1 2">E3012</strain>
    </source>
</reference>
<dbReference type="Pfam" id="PF14063">
    <property type="entry name" value="DUF4254"/>
    <property type="match status" value="1"/>
</dbReference>
<gene>
    <name evidence="1" type="ORF">A5677_08520</name>
</gene>
<dbReference type="Proteomes" id="UP000092683">
    <property type="component" value="Unassembled WGS sequence"/>
</dbReference>
<dbReference type="EMBL" id="MBEE01000280">
    <property type="protein sequence ID" value="OCB42262.1"/>
    <property type="molecule type" value="Genomic_DNA"/>
</dbReference>
<evidence type="ECO:0000313" key="2">
    <source>
        <dbReference type="Proteomes" id="UP000092683"/>
    </source>
</evidence>
<name>A0A1B9CJ59_MYCMA</name>